<keyword evidence="3" id="KW-1185">Reference proteome</keyword>
<accession>A0A5C0B2Z5</accession>
<dbReference type="PANTHER" id="PTHR35585:SF1">
    <property type="entry name" value="HHE DOMAIN PROTEIN (AFU_ORTHOLOGUE AFUA_4G00730)"/>
    <property type="match status" value="1"/>
</dbReference>
<organism evidence="2 3">
    <name type="scientific">Pigmentiphaga aceris</name>
    <dbReference type="NCBI Taxonomy" id="1940612"/>
    <lineage>
        <taxon>Bacteria</taxon>
        <taxon>Pseudomonadati</taxon>
        <taxon>Pseudomonadota</taxon>
        <taxon>Betaproteobacteria</taxon>
        <taxon>Burkholderiales</taxon>
        <taxon>Alcaligenaceae</taxon>
        <taxon>Pigmentiphaga</taxon>
    </lineage>
</organism>
<evidence type="ECO:0000313" key="3">
    <source>
        <dbReference type="Proteomes" id="UP000325161"/>
    </source>
</evidence>
<gene>
    <name evidence="2" type="ORF">FXN63_24415</name>
</gene>
<sequence>MNKATIPAAQKTCLSLLLDDHRKVKKLFREFESVKDDTRKEAIVREACMELTVHTQIEEELLYPALQEANHEAFGDMVDEAVVEHAGAKNLIAELESMKPGDDLYDAKFTVLAEYIEHHVKEEEEDLFPKVIRKKIDLQEVGAMMVERKEALMSEAMA</sequence>
<evidence type="ECO:0000259" key="1">
    <source>
        <dbReference type="Pfam" id="PF01814"/>
    </source>
</evidence>
<evidence type="ECO:0000313" key="2">
    <source>
        <dbReference type="EMBL" id="QEI08635.1"/>
    </source>
</evidence>
<dbReference type="OrthoDB" id="5512987at2"/>
<dbReference type="AlphaFoldDB" id="A0A5C0B2Z5"/>
<dbReference type="Gene3D" id="1.20.120.520">
    <property type="entry name" value="nmb1532 protein domain like"/>
    <property type="match status" value="1"/>
</dbReference>
<dbReference type="PANTHER" id="PTHR35585">
    <property type="entry name" value="HHE DOMAIN PROTEIN (AFU_ORTHOLOGUE AFUA_4G00730)"/>
    <property type="match status" value="1"/>
</dbReference>
<reference evidence="2 3" key="1">
    <citation type="submission" date="2019-08" db="EMBL/GenBank/DDBJ databases">
        <title>Amphibian skin-associated Pigmentiphaga: genome sequence and occurrence across geography and hosts.</title>
        <authorList>
            <person name="Bletz M.C."/>
            <person name="Bunk B."/>
            <person name="Sproeer C."/>
            <person name="Biwer P."/>
            <person name="Reiter S."/>
            <person name="Rabemananjara F.C.E."/>
            <person name="Schulz S."/>
            <person name="Overmann J."/>
            <person name="Vences M."/>
        </authorList>
    </citation>
    <scope>NUCLEOTIDE SEQUENCE [LARGE SCALE GENOMIC DNA]</scope>
    <source>
        <strain evidence="2 3">Mada1488</strain>
    </source>
</reference>
<dbReference type="Pfam" id="PF01814">
    <property type="entry name" value="Hemerythrin"/>
    <property type="match status" value="1"/>
</dbReference>
<dbReference type="EMBL" id="CP043046">
    <property type="protein sequence ID" value="QEI08635.1"/>
    <property type="molecule type" value="Genomic_DNA"/>
</dbReference>
<proteinExistence type="predicted"/>
<dbReference type="CDD" id="cd12108">
    <property type="entry name" value="Hr-like"/>
    <property type="match status" value="1"/>
</dbReference>
<feature type="domain" description="Hemerythrin-like" evidence="1">
    <location>
        <begin position="15"/>
        <end position="131"/>
    </location>
</feature>
<name>A0A5C0B2Z5_9BURK</name>
<dbReference type="InterPro" id="IPR012312">
    <property type="entry name" value="Hemerythrin-like"/>
</dbReference>
<dbReference type="KEGG" id="pacr:FXN63_24415"/>
<protein>
    <submittedName>
        <fullName evidence="2">Hemerythrin domain-containing protein</fullName>
    </submittedName>
</protein>
<dbReference type="Proteomes" id="UP000325161">
    <property type="component" value="Chromosome"/>
</dbReference>
<dbReference type="RefSeq" id="WP_148818106.1">
    <property type="nucleotide sequence ID" value="NZ_CP043046.1"/>
</dbReference>